<gene>
    <name evidence="1" type="ORF">F1978_07455</name>
</gene>
<reference evidence="1 2" key="1">
    <citation type="submission" date="2019-09" db="EMBL/GenBank/DDBJ databases">
        <title>The Halomonas whole genome shotgun (WGS).</title>
        <authorList>
            <person name="Xie Z."/>
        </authorList>
    </citation>
    <scope>NUCLEOTIDE SEQUENCE [LARGE SCALE GENOMIC DNA]</scope>
    <source>
        <strain evidence="1 2">NBT06E8</strain>
    </source>
</reference>
<organism evidence="1 2">
    <name type="scientific">Vreelandella piezotolerans</name>
    <dbReference type="NCBI Taxonomy" id="2609667"/>
    <lineage>
        <taxon>Bacteria</taxon>
        <taxon>Pseudomonadati</taxon>
        <taxon>Pseudomonadota</taxon>
        <taxon>Gammaproteobacteria</taxon>
        <taxon>Oceanospirillales</taxon>
        <taxon>Halomonadaceae</taxon>
        <taxon>Vreelandella</taxon>
    </lineage>
</organism>
<sequence>MKSYEDVLKTAKEAKTIASHITGLGKVRAKTEDQVLLNKIDKAIGSLQSAHANAKKGKSTPTCLDKVTDQAVRELVDHCKKAVASKKPEWQVIAERNGWAPKT</sequence>
<name>A0ABQ6X9U0_9GAMM</name>
<protein>
    <submittedName>
        <fullName evidence="1">Uncharacterized protein</fullName>
    </submittedName>
</protein>
<dbReference type="RefSeq" id="WP_153843000.1">
    <property type="nucleotide sequence ID" value="NZ_CP048602.1"/>
</dbReference>
<evidence type="ECO:0000313" key="2">
    <source>
        <dbReference type="Proteomes" id="UP000466130"/>
    </source>
</evidence>
<evidence type="ECO:0000313" key="1">
    <source>
        <dbReference type="EMBL" id="KAE8438774.1"/>
    </source>
</evidence>
<accession>A0ABQ6X9U0</accession>
<keyword evidence="2" id="KW-1185">Reference proteome</keyword>
<dbReference type="Proteomes" id="UP000466130">
    <property type="component" value="Unassembled WGS sequence"/>
</dbReference>
<proteinExistence type="predicted"/>
<comment type="caution">
    <text evidence="1">The sequence shown here is derived from an EMBL/GenBank/DDBJ whole genome shotgun (WGS) entry which is preliminary data.</text>
</comment>
<dbReference type="EMBL" id="VWRT01000005">
    <property type="protein sequence ID" value="KAE8438774.1"/>
    <property type="molecule type" value="Genomic_DNA"/>
</dbReference>